<dbReference type="AlphaFoldDB" id="A0AAE4QS80"/>
<comment type="caution">
    <text evidence="2">The sequence shown here is derived from an EMBL/GenBank/DDBJ whole genome shotgun (WGS) entry which is preliminary data.</text>
</comment>
<evidence type="ECO:0000256" key="1">
    <source>
        <dbReference type="SAM" id="Phobius"/>
    </source>
</evidence>
<evidence type="ECO:0000313" key="3">
    <source>
        <dbReference type="Proteomes" id="UP000232122"/>
    </source>
</evidence>
<name>A0AAE4QS80_9LEPT</name>
<proteinExistence type="predicted"/>
<dbReference type="RefSeq" id="WP_317573816.1">
    <property type="nucleotide sequence ID" value="NZ_NPEF02000026.1"/>
</dbReference>
<evidence type="ECO:0000313" key="2">
    <source>
        <dbReference type="EMBL" id="MDV6237510.1"/>
    </source>
</evidence>
<dbReference type="Proteomes" id="UP000232122">
    <property type="component" value="Unassembled WGS sequence"/>
</dbReference>
<reference evidence="2 3" key="1">
    <citation type="journal article" date="2018" name="Microb. Genom.">
        <title>Deciphering the unexplored Leptospira diversity from soils uncovers genomic evolution to virulence.</title>
        <authorList>
            <person name="Thibeaux R."/>
            <person name="Iraola G."/>
            <person name="Ferres I."/>
            <person name="Bierque E."/>
            <person name="Girault D."/>
            <person name="Soupe-Gilbert M.E."/>
            <person name="Picardeau M."/>
            <person name="Goarant C."/>
        </authorList>
    </citation>
    <scope>NUCLEOTIDE SEQUENCE [LARGE SCALE GENOMIC DNA]</scope>
    <source>
        <strain evidence="2 3">ATI7-C-A5</strain>
    </source>
</reference>
<sequence>MDPSVYRNRGRFRRNRVYGETLEISGGERIMKKIRFVLFIFFTLIFANCSTPPDEPIFDYKFEVQNLKENNSRRKKSADPVEIEQICNDNEEGRRRALDAFIREKSFGVYWKKIAESRKADAEFGRSVKRWFFVIFIGGLISIFGGVFLYVSGLGSKVIDGLGKLFTLIPGFLAK</sequence>
<dbReference type="EMBL" id="NPEF02000026">
    <property type="protein sequence ID" value="MDV6237510.1"/>
    <property type="molecule type" value="Genomic_DNA"/>
</dbReference>
<gene>
    <name evidence="2" type="ORF">CH379_017905</name>
</gene>
<keyword evidence="3" id="KW-1185">Reference proteome</keyword>
<keyword evidence="1" id="KW-1133">Transmembrane helix</keyword>
<feature type="transmembrane region" description="Helical" evidence="1">
    <location>
        <begin position="131"/>
        <end position="151"/>
    </location>
</feature>
<organism evidence="2 3">
    <name type="scientific">Leptospira ellisii</name>
    <dbReference type="NCBI Taxonomy" id="2023197"/>
    <lineage>
        <taxon>Bacteria</taxon>
        <taxon>Pseudomonadati</taxon>
        <taxon>Spirochaetota</taxon>
        <taxon>Spirochaetia</taxon>
        <taxon>Leptospirales</taxon>
        <taxon>Leptospiraceae</taxon>
        <taxon>Leptospira</taxon>
    </lineage>
</organism>
<accession>A0AAE4QS80</accession>
<keyword evidence="1" id="KW-0812">Transmembrane</keyword>
<protein>
    <submittedName>
        <fullName evidence="2">Uncharacterized protein</fullName>
    </submittedName>
</protein>
<keyword evidence="1" id="KW-0472">Membrane</keyword>